<dbReference type="Proteomes" id="UP000075502">
    <property type="component" value="Unassembled WGS sequence"/>
</dbReference>
<keyword evidence="1" id="KW-0472">Membrane</keyword>
<name>A0A150PZB6_SORCE</name>
<keyword evidence="1" id="KW-0812">Transmembrane</keyword>
<evidence type="ECO:0000313" key="2">
    <source>
        <dbReference type="EMBL" id="KYF61125.1"/>
    </source>
</evidence>
<comment type="caution">
    <text evidence="2">The sequence shown here is derived from an EMBL/GenBank/DDBJ whole genome shotgun (WGS) entry which is preliminary data.</text>
</comment>
<organism evidence="2 5">
    <name type="scientific">Sorangium cellulosum</name>
    <name type="common">Polyangium cellulosum</name>
    <dbReference type="NCBI Taxonomy" id="56"/>
    <lineage>
        <taxon>Bacteria</taxon>
        <taxon>Pseudomonadati</taxon>
        <taxon>Myxococcota</taxon>
        <taxon>Polyangia</taxon>
        <taxon>Polyangiales</taxon>
        <taxon>Polyangiaceae</taxon>
        <taxon>Sorangium</taxon>
    </lineage>
</organism>
<evidence type="ECO:0000313" key="4">
    <source>
        <dbReference type="Proteomes" id="UP000075502"/>
    </source>
</evidence>
<proteinExistence type="predicted"/>
<reference evidence="4 5" key="1">
    <citation type="submission" date="2014-02" db="EMBL/GenBank/DDBJ databases">
        <title>The small core and large imbalanced accessory genome model reveals a collaborative survival strategy of Sorangium cellulosum strains in nature.</title>
        <authorList>
            <person name="Han K."/>
            <person name="Peng R."/>
            <person name="Blom J."/>
            <person name="Li Y.-Z."/>
        </authorList>
    </citation>
    <scope>NUCLEOTIDE SEQUENCE [LARGE SCALE GENOMIC DNA]</scope>
    <source>
        <strain evidence="3 4">So0007-03</strain>
        <strain evidence="2 5">So0157-18</strain>
    </source>
</reference>
<feature type="transmembrane region" description="Helical" evidence="1">
    <location>
        <begin position="12"/>
        <end position="35"/>
    </location>
</feature>
<dbReference type="EMBL" id="JELX01000831">
    <property type="protein sequence ID" value="KYF61125.1"/>
    <property type="molecule type" value="Genomic_DNA"/>
</dbReference>
<sequence>MQAKESARRNMGIVIALTAVLVPLIVVAAILFFVFRGENALIAKGRERMAELAQRIARATPAQATVSSSRTLTTFEGGAMAFVELRLDVRPSSGAAYAATTEWELNTSSLSQVEPGRPVGVKIDAEDPRLIYPDVTWATFSRAYAARRLTGEPKR</sequence>
<protein>
    <submittedName>
        <fullName evidence="2">Uncharacterized protein</fullName>
    </submittedName>
</protein>
<accession>A0A150PZB6</accession>
<keyword evidence="1" id="KW-1133">Transmembrane helix</keyword>
<gene>
    <name evidence="2" type="ORF">BE04_27095</name>
    <name evidence="3" type="ORF">BE21_46135</name>
</gene>
<evidence type="ECO:0000313" key="3">
    <source>
        <dbReference type="EMBL" id="KYG04555.1"/>
    </source>
</evidence>
<evidence type="ECO:0000256" key="1">
    <source>
        <dbReference type="SAM" id="Phobius"/>
    </source>
</evidence>
<evidence type="ECO:0000313" key="5">
    <source>
        <dbReference type="Proteomes" id="UP000075604"/>
    </source>
</evidence>
<dbReference type="AlphaFoldDB" id="A0A150PZB6"/>
<dbReference type="EMBL" id="JEME01002348">
    <property type="protein sequence ID" value="KYG04555.1"/>
    <property type="molecule type" value="Genomic_DNA"/>
</dbReference>
<dbReference type="Proteomes" id="UP000075604">
    <property type="component" value="Unassembled WGS sequence"/>
</dbReference>